<accession>A0ACC3DXX2</accession>
<proteinExistence type="predicted"/>
<dbReference type="EMBL" id="JAWDJW010000095">
    <property type="protein sequence ID" value="KAK3081675.1"/>
    <property type="molecule type" value="Genomic_DNA"/>
</dbReference>
<name>A0ACC3DXX2_9PEZI</name>
<sequence length="342" mass="39487">MSGGMRLDSKHHALDTADVPENSRIIIMIFKARSAPEITTDRAKAAELKAVHHLRKFLRFTFAREYDLFDLFSSGDGPSELPPYLTPKERRHWRALAARIERFAVHAKMMTRTEREGIEEELWRCVYQPAWRLGVPWNDVLSTITWYWRYDKGGCVFVGCAEYMEAVAWESGMWYLGKKMLVDREATIRKLWPSMGWMQRWRCKYAVWKVQRRYFKNLVGKVELTESGYGYESVVKLKTARPMKDAKQHNGHWLELVRLADAEESVFTKPGRFALSDGGLAARPTLEKKTSLFDCKDARKGGVVASERSSLRHNWGGQSSVRVPYGDTPPPYSFHNVEQSAN</sequence>
<gene>
    <name evidence="1" type="ORF">LTS18_004023</name>
</gene>
<reference evidence="1" key="1">
    <citation type="submission" date="2024-09" db="EMBL/GenBank/DDBJ databases">
        <title>Black Yeasts Isolated from many extreme environments.</title>
        <authorList>
            <person name="Coleine C."/>
            <person name="Stajich J.E."/>
            <person name="Selbmann L."/>
        </authorList>
    </citation>
    <scope>NUCLEOTIDE SEQUENCE</scope>
    <source>
        <strain evidence="1">CCFEE 5737</strain>
    </source>
</reference>
<protein>
    <submittedName>
        <fullName evidence="1">Uncharacterized protein</fullName>
    </submittedName>
</protein>
<keyword evidence="2" id="KW-1185">Reference proteome</keyword>
<evidence type="ECO:0000313" key="1">
    <source>
        <dbReference type="EMBL" id="KAK3081675.1"/>
    </source>
</evidence>
<dbReference type="Proteomes" id="UP001186974">
    <property type="component" value="Unassembled WGS sequence"/>
</dbReference>
<organism evidence="1 2">
    <name type="scientific">Coniosporium uncinatum</name>
    <dbReference type="NCBI Taxonomy" id="93489"/>
    <lineage>
        <taxon>Eukaryota</taxon>
        <taxon>Fungi</taxon>
        <taxon>Dikarya</taxon>
        <taxon>Ascomycota</taxon>
        <taxon>Pezizomycotina</taxon>
        <taxon>Dothideomycetes</taxon>
        <taxon>Dothideomycetes incertae sedis</taxon>
        <taxon>Coniosporium</taxon>
    </lineage>
</organism>
<comment type="caution">
    <text evidence="1">The sequence shown here is derived from an EMBL/GenBank/DDBJ whole genome shotgun (WGS) entry which is preliminary data.</text>
</comment>
<evidence type="ECO:0000313" key="2">
    <source>
        <dbReference type="Proteomes" id="UP001186974"/>
    </source>
</evidence>